<dbReference type="EMBL" id="CP001769">
    <property type="protein sequence ID" value="ADB39098.1"/>
    <property type="molecule type" value="Genomic_DNA"/>
</dbReference>
<evidence type="ECO:0000313" key="1">
    <source>
        <dbReference type="EMBL" id="ADB39098.1"/>
    </source>
</evidence>
<dbReference type="Proteomes" id="UP000002028">
    <property type="component" value="Chromosome"/>
</dbReference>
<evidence type="ECO:0000313" key="2">
    <source>
        <dbReference type="Proteomes" id="UP000002028"/>
    </source>
</evidence>
<organism evidence="1 2">
    <name type="scientific">Spirosoma linguale (strain ATCC 33905 / DSM 74 / LMG 10896 / Claus 1)</name>
    <dbReference type="NCBI Taxonomy" id="504472"/>
    <lineage>
        <taxon>Bacteria</taxon>
        <taxon>Pseudomonadati</taxon>
        <taxon>Bacteroidota</taxon>
        <taxon>Cytophagia</taxon>
        <taxon>Cytophagales</taxon>
        <taxon>Cytophagaceae</taxon>
        <taxon>Spirosoma</taxon>
    </lineage>
</organism>
<evidence type="ECO:0008006" key="3">
    <source>
        <dbReference type="Google" id="ProtNLM"/>
    </source>
</evidence>
<proteinExistence type="predicted"/>
<protein>
    <recommendedName>
        <fullName evidence="3">PD-(D/E)XK nuclease superfamily protein</fullName>
    </recommendedName>
</protein>
<dbReference type="RefSeq" id="WP_012927625.1">
    <property type="nucleotide sequence ID" value="NC_013730.1"/>
</dbReference>
<sequence>MAQLSIYGKPITSFFQLLGDNENDISYSIGWALSQSPSFLRSFIQAVTGKLYDLQNLAIHLQAYQRTKGFTDFELILPGEFHLIIEAKKGWTYPTYDQLYKYATREDFVKSKATVKKLIVFTDCSRDYNNAFFTNREVSGYEVTVFSYSEIYQLVQWSQADGSNTEKRLLIDLRTYLETLITMQDKTSNLVWVVSLGEGHASFSSLNFRQIVEQKKLYFHPIGGSYRKEPPNYIAFRFDGKLQAVHHVDSFEVFKNPSQIDPSFDDTELECPYFVYRLGRPIPSTPIPNGHKIVMANRVECMLDTLLTSSTISDALDLTKERLQSLAES</sequence>
<gene>
    <name evidence="1" type="ordered locus">Slin_3087</name>
</gene>
<name>D2QLF1_SPILD</name>
<keyword evidence="2" id="KW-1185">Reference proteome</keyword>
<accession>D2QLF1</accession>
<dbReference type="HOGENOM" id="CLU_859848_0_0_10"/>
<dbReference type="eggNOG" id="ENOG5030EI8">
    <property type="taxonomic scope" value="Bacteria"/>
</dbReference>
<reference evidence="1 2" key="1">
    <citation type="journal article" date="2010" name="Stand. Genomic Sci.">
        <title>Complete genome sequence of Spirosoma linguale type strain (1).</title>
        <authorList>
            <person name="Lail K."/>
            <person name="Sikorski J."/>
            <person name="Saunders E."/>
            <person name="Lapidus A."/>
            <person name="Glavina Del Rio T."/>
            <person name="Copeland A."/>
            <person name="Tice H."/>
            <person name="Cheng J.-F."/>
            <person name="Lucas S."/>
            <person name="Nolan M."/>
            <person name="Bruce D."/>
            <person name="Goodwin L."/>
            <person name="Pitluck S."/>
            <person name="Ivanova N."/>
            <person name="Mavromatis K."/>
            <person name="Ovchinnikova G."/>
            <person name="Pati A."/>
            <person name="Chen A."/>
            <person name="Palaniappan K."/>
            <person name="Land M."/>
            <person name="Hauser L."/>
            <person name="Chang Y.-J."/>
            <person name="Jeffries C.D."/>
            <person name="Chain P."/>
            <person name="Brettin T."/>
            <person name="Detter J.C."/>
            <person name="Schuetze A."/>
            <person name="Rohde M."/>
            <person name="Tindall B.J."/>
            <person name="Goeker M."/>
            <person name="Bristow J."/>
            <person name="Eisen J.A."/>
            <person name="Markowitz V."/>
            <person name="Hugenholtz P."/>
            <person name="Kyrpides N.C."/>
            <person name="Klenk H.-P."/>
            <person name="Chen F."/>
        </authorList>
    </citation>
    <scope>NUCLEOTIDE SEQUENCE [LARGE SCALE GENOMIC DNA]</scope>
    <source>
        <strain evidence="2">ATCC 33905 / DSM 74 / LMG 10896 / Claus 1</strain>
    </source>
</reference>
<dbReference type="AlphaFoldDB" id="D2QLF1"/>
<dbReference type="KEGG" id="sli:Slin_3087"/>
<dbReference type="STRING" id="504472.Slin_3087"/>